<accession>A0ABV9UBN5</accession>
<protein>
    <submittedName>
        <fullName evidence="2">PH domain-containing protein</fullName>
    </submittedName>
</protein>
<gene>
    <name evidence="2" type="ORF">ACFPCY_40320</name>
</gene>
<evidence type="ECO:0000259" key="1">
    <source>
        <dbReference type="Pfam" id="PF10756"/>
    </source>
</evidence>
<name>A0ABV9UBN5_9ACTN</name>
<evidence type="ECO:0000313" key="3">
    <source>
        <dbReference type="Proteomes" id="UP001595872"/>
    </source>
</evidence>
<dbReference type="Pfam" id="PF10756">
    <property type="entry name" value="bPH_6"/>
    <property type="match status" value="1"/>
</dbReference>
<dbReference type="InterPro" id="IPR019692">
    <property type="entry name" value="CFP-6_PH"/>
</dbReference>
<proteinExistence type="predicted"/>
<reference evidence="3" key="1">
    <citation type="journal article" date="2019" name="Int. J. Syst. Evol. Microbiol.">
        <title>The Global Catalogue of Microorganisms (GCM) 10K type strain sequencing project: providing services to taxonomists for standard genome sequencing and annotation.</title>
        <authorList>
            <consortium name="The Broad Institute Genomics Platform"/>
            <consortium name="The Broad Institute Genome Sequencing Center for Infectious Disease"/>
            <person name="Wu L."/>
            <person name="Ma J."/>
        </authorList>
    </citation>
    <scope>NUCLEOTIDE SEQUENCE [LARGE SCALE GENOMIC DNA]</scope>
    <source>
        <strain evidence="3">KLKA75</strain>
    </source>
</reference>
<dbReference type="EMBL" id="JBHSIT010000018">
    <property type="protein sequence ID" value="MFC4913599.1"/>
    <property type="molecule type" value="Genomic_DNA"/>
</dbReference>
<feature type="domain" description="Low molecular weight protein antigen 6 PH" evidence="1">
    <location>
        <begin position="15"/>
        <end position="66"/>
    </location>
</feature>
<dbReference type="RefSeq" id="WP_378264676.1">
    <property type="nucleotide sequence ID" value="NZ_JBHSIT010000018.1"/>
</dbReference>
<dbReference type="Proteomes" id="UP001595872">
    <property type="component" value="Unassembled WGS sequence"/>
</dbReference>
<evidence type="ECO:0000313" key="2">
    <source>
        <dbReference type="EMBL" id="MFC4913599.1"/>
    </source>
</evidence>
<comment type="caution">
    <text evidence="2">The sequence shown here is derived from an EMBL/GenBank/DDBJ whole genome shotgun (WGS) entry which is preliminary data.</text>
</comment>
<organism evidence="2 3">
    <name type="scientific">Actinomadura gamaensis</name>
    <dbReference type="NCBI Taxonomy" id="1763541"/>
    <lineage>
        <taxon>Bacteria</taxon>
        <taxon>Bacillati</taxon>
        <taxon>Actinomycetota</taxon>
        <taxon>Actinomycetes</taxon>
        <taxon>Streptosporangiales</taxon>
        <taxon>Thermomonosporaceae</taxon>
        <taxon>Actinomadura</taxon>
    </lineage>
</organism>
<keyword evidence="3" id="KW-1185">Reference proteome</keyword>
<sequence>MAGSTIIRLSPLTTLRFDDDALTIVRLWRPRRIPWDDVAGLVYTRVHTNHRGPIPFQLRLVLADGAPEPGRFLSEGRPPAPYATGPVLFRTHNLDLGRSSPAQKRIYAELESRGFERPEPSAMRYQPRGYTREEQTLAVSMDLRREHHNTHPVTVNHDGSDGRLVDDVLPALAERHHAAETSQVRPRYTIFFFEGPDAGANSAAFIAEARRVVPSGWRVTASALPEPRRP</sequence>